<feature type="binding site" evidence="6">
    <location>
        <position position="165"/>
    </location>
    <ligand>
        <name>FAD</name>
        <dbReference type="ChEBI" id="CHEBI:57692"/>
    </ligand>
</feature>
<evidence type="ECO:0000256" key="5">
    <source>
        <dbReference type="PIRSR" id="PIRSR000137-1"/>
    </source>
</evidence>
<dbReference type="InterPro" id="IPR000172">
    <property type="entry name" value="GMC_OxRdtase_N"/>
</dbReference>
<comment type="cofactor">
    <cofactor evidence="1 6">
        <name>FAD</name>
        <dbReference type="ChEBI" id="CHEBI:57692"/>
    </cofactor>
</comment>
<feature type="transmembrane region" description="Helical" evidence="7">
    <location>
        <begin position="27"/>
        <end position="48"/>
    </location>
</feature>
<sequence length="671" mass="73179">MAEPAGSKAVARLLALLRTLSAYTRGVKALVGSSAALGALLLVLRYYVFSKRGVVPYIINEPGRVGRRVAGGKTAAGGEDKDRGVYDVVIVGGGTAGCVLASRLSEDPNVRVLLLEAGKSSRLTRFSQVPSLYHQFFHSRHDYNLYTVPQKHAASKKKYWPRGKVLGGCSSVNAMIFHHGAPSDYDEWARLQGGQEGAEGWSYEQFNRYFLKFERFHPSREYPHVDVSLRGSAGPVQVGHFGNTSPLTRKFLDACDNAGVTRNPDFNTPKGTLGSSKVMTFIDSRGRRVTTESSYLTPEVLARANLTVATRATVTRILFEYVQKGEEKLPKAVGVRYVNLQGEVFEVAARKEVIVSAGAIHTPQILMLSGVGPVEHLAEHNIPVVADLPGVGSHLMDHPVIDYHFMDRSRIRQSRLPSDNPHHHPSVKNVLRMVALLLQYQLTGKGILSSNIAEAAAFVRSSDPKLFSEGPLAEDTTSGPGAPDIEIFFSPLSYIEHGDHHLPSGHYFGLHTVLLRPTSVGTVRLQSSSPIDPPIIDPEYLSTQQDISVLVRAARLLSRIVHTEPLASVVDPAGDDEPLLNHSLDKMSDDEIAELIRDRVETLYHPTSTARMLPREQGGVVDPFLCVHGVNGLRVVDASIFPTITSGHTVSPAIAVAEKAADLILESFYVV</sequence>
<evidence type="ECO:0000256" key="2">
    <source>
        <dbReference type="ARBA" id="ARBA00010790"/>
    </source>
</evidence>
<protein>
    <recommendedName>
        <fullName evidence="8">Glucose-methanol-choline oxidoreductase N-terminal domain-containing protein</fullName>
    </recommendedName>
</protein>
<keyword evidence="7" id="KW-0812">Transmembrane</keyword>
<feature type="domain" description="Glucose-methanol-choline oxidoreductase N-terminal" evidence="8">
    <location>
        <begin position="358"/>
        <end position="372"/>
    </location>
</feature>
<evidence type="ECO:0000313" key="9">
    <source>
        <dbReference type="EMBL" id="OSX57600.1"/>
    </source>
</evidence>
<dbReference type="Proteomes" id="UP000194127">
    <property type="component" value="Unassembled WGS sequence"/>
</dbReference>
<dbReference type="SUPFAM" id="SSF51905">
    <property type="entry name" value="FAD/NAD(P)-binding domain"/>
    <property type="match status" value="1"/>
</dbReference>
<dbReference type="Gene3D" id="3.50.50.60">
    <property type="entry name" value="FAD/NAD(P)-binding domain"/>
    <property type="match status" value="1"/>
</dbReference>
<dbReference type="STRING" id="670580.A0A1X6MML6"/>
<keyword evidence="7" id="KW-0472">Membrane</keyword>
<feature type="binding site" evidence="6">
    <location>
        <position position="314"/>
    </location>
    <ligand>
        <name>FAD</name>
        <dbReference type="ChEBI" id="CHEBI:57692"/>
    </ligand>
</feature>
<evidence type="ECO:0000256" key="1">
    <source>
        <dbReference type="ARBA" id="ARBA00001974"/>
    </source>
</evidence>
<dbReference type="PIRSF" id="PIRSF000137">
    <property type="entry name" value="Alcohol_oxidase"/>
    <property type="match status" value="1"/>
</dbReference>
<dbReference type="InterPro" id="IPR012132">
    <property type="entry name" value="GMC_OxRdtase"/>
</dbReference>
<keyword evidence="3" id="KW-0285">Flavoprotein</keyword>
<evidence type="ECO:0000313" key="10">
    <source>
        <dbReference type="Proteomes" id="UP000194127"/>
    </source>
</evidence>
<dbReference type="PANTHER" id="PTHR11552:SF147">
    <property type="entry name" value="CHOLINE DEHYDROGENASE, MITOCHONDRIAL"/>
    <property type="match status" value="1"/>
</dbReference>
<keyword evidence="7" id="KW-1133">Transmembrane helix</keyword>
<dbReference type="SUPFAM" id="SSF54373">
    <property type="entry name" value="FAD-linked reductases, C-terminal domain"/>
    <property type="match status" value="1"/>
</dbReference>
<dbReference type="RefSeq" id="XP_024334394.1">
    <property type="nucleotide sequence ID" value="XM_024489159.1"/>
</dbReference>
<keyword evidence="10" id="KW-1185">Reference proteome</keyword>
<accession>A0A1X6MML6</accession>
<dbReference type="EMBL" id="KZ110607">
    <property type="protein sequence ID" value="OSX57600.1"/>
    <property type="molecule type" value="Genomic_DNA"/>
</dbReference>
<gene>
    <name evidence="9" type="ORF">POSPLADRAFT_1185579</name>
</gene>
<feature type="active site" description="Proton donor" evidence="5">
    <location>
        <position position="605"/>
    </location>
</feature>
<evidence type="ECO:0000256" key="6">
    <source>
        <dbReference type="PIRSR" id="PIRSR000137-2"/>
    </source>
</evidence>
<dbReference type="GO" id="GO:0016614">
    <property type="term" value="F:oxidoreductase activity, acting on CH-OH group of donors"/>
    <property type="evidence" value="ECO:0007669"/>
    <property type="project" value="InterPro"/>
</dbReference>
<dbReference type="InterPro" id="IPR036188">
    <property type="entry name" value="FAD/NAD-bd_sf"/>
</dbReference>
<dbReference type="AlphaFoldDB" id="A0A1X6MML6"/>
<dbReference type="InterPro" id="IPR007867">
    <property type="entry name" value="GMC_OxRtase_C"/>
</dbReference>
<dbReference type="Gene3D" id="3.30.560.10">
    <property type="entry name" value="Glucose Oxidase, domain 3"/>
    <property type="match status" value="1"/>
</dbReference>
<evidence type="ECO:0000259" key="8">
    <source>
        <dbReference type="PROSITE" id="PS00624"/>
    </source>
</evidence>
<evidence type="ECO:0000256" key="7">
    <source>
        <dbReference type="SAM" id="Phobius"/>
    </source>
</evidence>
<dbReference type="Pfam" id="PF05199">
    <property type="entry name" value="GMC_oxred_C"/>
    <property type="match status" value="1"/>
</dbReference>
<evidence type="ECO:0000256" key="4">
    <source>
        <dbReference type="ARBA" id="ARBA00022827"/>
    </source>
</evidence>
<dbReference type="OrthoDB" id="269227at2759"/>
<proteinExistence type="inferred from homology"/>
<dbReference type="Pfam" id="PF00732">
    <property type="entry name" value="GMC_oxred_N"/>
    <property type="match status" value="1"/>
</dbReference>
<reference evidence="9 10" key="1">
    <citation type="submission" date="2017-04" db="EMBL/GenBank/DDBJ databases">
        <title>Genome Sequence of the Model Brown-Rot Fungus Postia placenta SB12.</title>
        <authorList>
            <consortium name="DOE Joint Genome Institute"/>
            <person name="Gaskell J."/>
            <person name="Kersten P."/>
            <person name="Larrondo L.F."/>
            <person name="Canessa P."/>
            <person name="Martinez D."/>
            <person name="Hibbett D."/>
            <person name="Schmoll M."/>
            <person name="Kubicek C.P."/>
            <person name="Martinez A.T."/>
            <person name="Yadav J."/>
            <person name="Master E."/>
            <person name="Magnuson J.K."/>
            <person name="James T."/>
            <person name="Yaver D."/>
            <person name="Berka R."/>
            <person name="Labutti K."/>
            <person name="Lipzen A."/>
            <person name="Aerts A."/>
            <person name="Barry K."/>
            <person name="Henrissat B."/>
            <person name="Blanchette R."/>
            <person name="Grigoriev I."/>
            <person name="Cullen D."/>
        </authorList>
    </citation>
    <scope>NUCLEOTIDE SEQUENCE [LARGE SCALE GENOMIC DNA]</scope>
    <source>
        <strain evidence="9 10">MAD-698-R-SB12</strain>
    </source>
</reference>
<feature type="active site" description="Proton acceptor" evidence="5">
    <location>
        <position position="648"/>
    </location>
</feature>
<comment type="similarity">
    <text evidence="2">Belongs to the GMC oxidoreductase family.</text>
</comment>
<evidence type="ECO:0000256" key="3">
    <source>
        <dbReference type="ARBA" id="ARBA00022630"/>
    </source>
</evidence>
<dbReference type="GO" id="GO:0050660">
    <property type="term" value="F:flavin adenine dinucleotide binding"/>
    <property type="evidence" value="ECO:0007669"/>
    <property type="project" value="InterPro"/>
</dbReference>
<dbReference type="GeneID" id="36334108"/>
<organism evidence="9 10">
    <name type="scientific">Postia placenta MAD-698-R-SB12</name>
    <dbReference type="NCBI Taxonomy" id="670580"/>
    <lineage>
        <taxon>Eukaryota</taxon>
        <taxon>Fungi</taxon>
        <taxon>Dikarya</taxon>
        <taxon>Basidiomycota</taxon>
        <taxon>Agaricomycotina</taxon>
        <taxon>Agaricomycetes</taxon>
        <taxon>Polyporales</taxon>
        <taxon>Adustoporiaceae</taxon>
        <taxon>Rhodonia</taxon>
    </lineage>
</organism>
<dbReference type="PROSITE" id="PS00624">
    <property type="entry name" value="GMC_OXRED_2"/>
    <property type="match status" value="1"/>
</dbReference>
<keyword evidence="4 6" id="KW-0274">FAD</keyword>
<name>A0A1X6MML6_9APHY</name>
<dbReference type="PANTHER" id="PTHR11552">
    <property type="entry name" value="GLUCOSE-METHANOL-CHOLINE GMC OXIDOREDUCTASE"/>
    <property type="match status" value="1"/>
</dbReference>